<feature type="compositionally biased region" description="Polar residues" evidence="1">
    <location>
        <begin position="100"/>
        <end position="114"/>
    </location>
</feature>
<feature type="compositionally biased region" description="Polar residues" evidence="1">
    <location>
        <begin position="57"/>
        <end position="80"/>
    </location>
</feature>
<protein>
    <submittedName>
        <fullName evidence="3">Uncharacterized protein</fullName>
    </submittedName>
</protein>
<feature type="signal peptide" evidence="2">
    <location>
        <begin position="1"/>
        <end position="27"/>
    </location>
</feature>
<evidence type="ECO:0000313" key="3">
    <source>
        <dbReference type="EMBL" id="RRT45698.1"/>
    </source>
</evidence>
<evidence type="ECO:0000256" key="2">
    <source>
        <dbReference type="SAM" id="SignalP"/>
    </source>
</evidence>
<sequence length="163" mass="17907">MSSRHSMCFPRLLSISLLPLPFGFINSSFLYSTFGSLISSQESVDAVREPTWVVYPENSSNSDHVSAKSSNGVDVSTTTEMPLGQSDQHKSRVLSEDSDGTNLQTKTVIQQVTKSESKDDGFQKPEMGQENKATAFKKSTFATESVEQVKRDANYGCSSEAYL</sequence>
<gene>
    <name evidence="3" type="ORF">B296_00054116</name>
</gene>
<feature type="chain" id="PRO_5019018244" evidence="2">
    <location>
        <begin position="28"/>
        <end position="163"/>
    </location>
</feature>
<dbReference type="Proteomes" id="UP000287651">
    <property type="component" value="Unassembled WGS sequence"/>
</dbReference>
<keyword evidence="2" id="KW-0732">Signal</keyword>
<dbReference type="EMBL" id="AMZH03015663">
    <property type="protein sequence ID" value="RRT45698.1"/>
    <property type="molecule type" value="Genomic_DNA"/>
</dbReference>
<feature type="region of interest" description="Disordered" evidence="1">
    <location>
        <begin position="57"/>
        <end position="163"/>
    </location>
</feature>
<evidence type="ECO:0000313" key="4">
    <source>
        <dbReference type="Proteomes" id="UP000287651"/>
    </source>
</evidence>
<name>A0A426Y1N5_ENSVE</name>
<proteinExistence type="predicted"/>
<accession>A0A426Y1N5</accession>
<evidence type="ECO:0000256" key="1">
    <source>
        <dbReference type="SAM" id="MobiDB-lite"/>
    </source>
</evidence>
<feature type="compositionally biased region" description="Basic and acidic residues" evidence="1">
    <location>
        <begin position="115"/>
        <end position="129"/>
    </location>
</feature>
<dbReference type="AlphaFoldDB" id="A0A426Y1N5"/>
<reference evidence="3 4" key="1">
    <citation type="journal article" date="2014" name="Agronomy (Basel)">
        <title>A Draft Genome Sequence for Ensete ventricosum, the Drought-Tolerant Tree Against Hunger.</title>
        <authorList>
            <person name="Harrison J."/>
            <person name="Moore K.A."/>
            <person name="Paszkiewicz K."/>
            <person name="Jones T."/>
            <person name="Grant M."/>
            <person name="Ambacheew D."/>
            <person name="Muzemil S."/>
            <person name="Studholme D.J."/>
        </authorList>
    </citation>
    <scope>NUCLEOTIDE SEQUENCE [LARGE SCALE GENOMIC DNA]</scope>
</reference>
<organism evidence="3 4">
    <name type="scientific">Ensete ventricosum</name>
    <name type="common">Abyssinian banana</name>
    <name type="synonym">Musa ensete</name>
    <dbReference type="NCBI Taxonomy" id="4639"/>
    <lineage>
        <taxon>Eukaryota</taxon>
        <taxon>Viridiplantae</taxon>
        <taxon>Streptophyta</taxon>
        <taxon>Embryophyta</taxon>
        <taxon>Tracheophyta</taxon>
        <taxon>Spermatophyta</taxon>
        <taxon>Magnoliopsida</taxon>
        <taxon>Liliopsida</taxon>
        <taxon>Zingiberales</taxon>
        <taxon>Musaceae</taxon>
        <taxon>Ensete</taxon>
    </lineage>
</organism>
<comment type="caution">
    <text evidence="3">The sequence shown here is derived from an EMBL/GenBank/DDBJ whole genome shotgun (WGS) entry which is preliminary data.</text>
</comment>